<proteinExistence type="predicted"/>
<feature type="domain" description="Antitoxin FitA-like ribbon-helix-helix" evidence="1">
    <location>
        <begin position="2"/>
        <end position="32"/>
    </location>
</feature>
<reference evidence="2 3" key="1">
    <citation type="submission" date="2016-07" db="EMBL/GenBank/DDBJ databases">
        <title>Draft genome sequence of Prauserella sp. YIM 121212, isolated from alkaline soil.</title>
        <authorList>
            <person name="Ruckert C."/>
            <person name="Albersmeier A."/>
            <person name="Jiang C.-L."/>
            <person name="Jiang Y."/>
            <person name="Kalinowski J."/>
            <person name="Schneider O."/>
            <person name="Winkler A."/>
            <person name="Zotchev S.B."/>
        </authorList>
    </citation>
    <scope>NUCLEOTIDE SEQUENCE [LARGE SCALE GENOMIC DNA]</scope>
    <source>
        <strain evidence="2 3">YIM 121212</strain>
    </source>
</reference>
<organism evidence="2 3">
    <name type="scientific">Prauserella flavalba</name>
    <dbReference type="NCBI Taxonomy" id="1477506"/>
    <lineage>
        <taxon>Bacteria</taxon>
        <taxon>Bacillati</taxon>
        <taxon>Actinomycetota</taxon>
        <taxon>Actinomycetes</taxon>
        <taxon>Pseudonocardiales</taxon>
        <taxon>Pseudonocardiaceae</taxon>
        <taxon>Prauserella</taxon>
    </lineage>
</organism>
<dbReference type="InterPro" id="IPR053853">
    <property type="entry name" value="FitA-like_RHH"/>
</dbReference>
<dbReference type="EMBL" id="MASU01000007">
    <property type="protein sequence ID" value="PXY30541.1"/>
    <property type="molecule type" value="Genomic_DNA"/>
</dbReference>
<protein>
    <recommendedName>
        <fullName evidence="1">Antitoxin FitA-like ribbon-helix-helix domain-containing protein</fullName>
    </recommendedName>
</protein>
<dbReference type="InterPro" id="IPR010985">
    <property type="entry name" value="Ribbon_hlx_hlx"/>
</dbReference>
<sequence length="90" mass="9681">MATIQIRNVRDEDYQALREAAEAEGKSLQAYMQEQASVLARRAKKKAAFDAARSALATDTGTGVTTESVLADLDAIRGPWPGEESAARGR</sequence>
<dbReference type="Proteomes" id="UP000247892">
    <property type="component" value="Unassembled WGS sequence"/>
</dbReference>
<evidence type="ECO:0000313" key="3">
    <source>
        <dbReference type="Proteomes" id="UP000247892"/>
    </source>
</evidence>
<dbReference type="SUPFAM" id="SSF47598">
    <property type="entry name" value="Ribbon-helix-helix"/>
    <property type="match status" value="1"/>
</dbReference>
<dbReference type="Pfam" id="PF22513">
    <property type="entry name" value="FitA-like_RHH"/>
    <property type="match status" value="1"/>
</dbReference>
<evidence type="ECO:0000313" key="2">
    <source>
        <dbReference type="EMBL" id="PXY30541.1"/>
    </source>
</evidence>
<dbReference type="GO" id="GO:0006355">
    <property type="term" value="P:regulation of DNA-templated transcription"/>
    <property type="evidence" value="ECO:0007669"/>
    <property type="project" value="InterPro"/>
</dbReference>
<name>A0A318LMD5_9PSEU</name>
<accession>A0A318LMD5</accession>
<dbReference type="RefSeq" id="WP_245959896.1">
    <property type="nucleotide sequence ID" value="NZ_JBHVKT010000072.1"/>
</dbReference>
<evidence type="ECO:0000259" key="1">
    <source>
        <dbReference type="Pfam" id="PF22513"/>
    </source>
</evidence>
<comment type="caution">
    <text evidence="2">The sequence shown here is derived from an EMBL/GenBank/DDBJ whole genome shotgun (WGS) entry which is preliminary data.</text>
</comment>
<keyword evidence="3" id="KW-1185">Reference proteome</keyword>
<dbReference type="AlphaFoldDB" id="A0A318LMD5"/>
<gene>
    <name evidence="2" type="ORF">BA062_18455</name>
</gene>